<dbReference type="eggNOG" id="COG1595">
    <property type="taxonomic scope" value="Bacteria"/>
</dbReference>
<evidence type="ECO:0000256" key="1">
    <source>
        <dbReference type="ARBA" id="ARBA00023015"/>
    </source>
</evidence>
<keyword evidence="2" id="KW-0731">Sigma factor</keyword>
<sequence>MAEERFSDMETNWTRIRAAHLPGPEGQRAMSELISRYHDAVKRYLHLKVRDPHLAADILQDFWTKVLNHKLANADHDKGRFRDYLRTILHRLVIDHYRERKLQSLPAEDLLDDSRPDPDLDSVWRQTVLKGALKRLETFQAMTPRNQYATVLNLRLANPRTPIETLAATLAAQTGRPITPEAFRKTLQRARAKYVQLLIEEIRQTIHPSTDEDVYAEMYDLGLGRLLKRLQTGIE</sequence>
<accession>E8R6N7</accession>
<dbReference type="InterPro" id="IPR039425">
    <property type="entry name" value="RNA_pol_sigma-70-like"/>
</dbReference>
<evidence type="ECO:0000313" key="7">
    <source>
        <dbReference type="Proteomes" id="UP000008631"/>
    </source>
</evidence>
<dbReference type="PANTHER" id="PTHR43133:SF8">
    <property type="entry name" value="RNA POLYMERASE SIGMA FACTOR HI_1459-RELATED"/>
    <property type="match status" value="1"/>
</dbReference>
<evidence type="ECO:0000256" key="2">
    <source>
        <dbReference type="ARBA" id="ARBA00023082"/>
    </source>
</evidence>
<dbReference type="Proteomes" id="UP000008631">
    <property type="component" value="Chromosome"/>
</dbReference>
<dbReference type="GO" id="GO:0016987">
    <property type="term" value="F:sigma factor activity"/>
    <property type="evidence" value="ECO:0007669"/>
    <property type="project" value="UniProtKB-KW"/>
</dbReference>
<keyword evidence="4" id="KW-0804">Transcription</keyword>
<organism evidence="6 7">
    <name type="scientific">Isosphaera pallida (strain ATCC 43644 / DSM 9630 / IS1B)</name>
    <dbReference type="NCBI Taxonomy" id="575540"/>
    <lineage>
        <taxon>Bacteria</taxon>
        <taxon>Pseudomonadati</taxon>
        <taxon>Planctomycetota</taxon>
        <taxon>Planctomycetia</taxon>
        <taxon>Isosphaerales</taxon>
        <taxon>Isosphaeraceae</taxon>
        <taxon>Isosphaera</taxon>
    </lineage>
</organism>
<keyword evidence="7" id="KW-1185">Reference proteome</keyword>
<keyword evidence="1" id="KW-0805">Transcription regulation</keyword>
<name>E8R6N7_ISOPI</name>
<dbReference type="Pfam" id="PF04542">
    <property type="entry name" value="Sigma70_r2"/>
    <property type="match status" value="1"/>
</dbReference>
<dbReference type="Gene3D" id="1.10.1740.10">
    <property type="match status" value="1"/>
</dbReference>
<dbReference type="InterPro" id="IPR007627">
    <property type="entry name" value="RNA_pol_sigma70_r2"/>
</dbReference>
<keyword evidence="3" id="KW-0238">DNA-binding</keyword>
<dbReference type="HOGENOM" id="CLU_1128457_0_0_0"/>
<evidence type="ECO:0000313" key="6">
    <source>
        <dbReference type="EMBL" id="ADV63939.1"/>
    </source>
</evidence>
<proteinExistence type="predicted"/>
<evidence type="ECO:0000259" key="5">
    <source>
        <dbReference type="Pfam" id="PF04542"/>
    </source>
</evidence>
<dbReference type="RefSeq" id="WP_013566227.1">
    <property type="nucleotide sequence ID" value="NC_014962.1"/>
</dbReference>
<evidence type="ECO:0000256" key="3">
    <source>
        <dbReference type="ARBA" id="ARBA00023125"/>
    </source>
</evidence>
<dbReference type="InterPro" id="IPR013325">
    <property type="entry name" value="RNA_pol_sigma_r2"/>
</dbReference>
<protein>
    <submittedName>
        <fullName evidence="6">RNA polymerase sigma factor, sigma-70 family</fullName>
    </submittedName>
</protein>
<gene>
    <name evidence="6" type="ordered locus">Isop_3380</name>
</gene>
<dbReference type="KEGG" id="ipa:Isop_3380"/>
<feature type="domain" description="RNA polymerase sigma-70 region 2" evidence="5">
    <location>
        <begin position="33"/>
        <end position="101"/>
    </location>
</feature>
<dbReference type="GO" id="GO:0003677">
    <property type="term" value="F:DNA binding"/>
    <property type="evidence" value="ECO:0007669"/>
    <property type="project" value="UniProtKB-KW"/>
</dbReference>
<dbReference type="InParanoid" id="E8R6N7"/>
<dbReference type="GO" id="GO:0006352">
    <property type="term" value="P:DNA-templated transcription initiation"/>
    <property type="evidence" value="ECO:0007669"/>
    <property type="project" value="InterPro"/>
</dbReference>
<dbReference type="PANTHER" id="PTHR43133">
    <property type="entry name" value="RNA POLYMERASE ECF-TYPE SIGMA FACTO"/>
    <property type="match status" value="1"/>
</dbReference>
<dbReference type="AlphaFoldDB" id="E8R6N7"/>
<evidence type="ECO:0000256" key="4">
    <source>
        <dbReference type="ARBA" id="ARBA00023163"/>
    </source>
</evidence>
<reference evidence="6 7" key="2">
    <citation type="journal article" date="2011" name="Stand. Genomic Sci.">
        <title>Complete genome sequence of Isosphaera pallida type strain (IS1B).</title>
        <authorList>
            <consortium name="US DOE Joint Genome Institute (JGI-PGF)"/>
            <person name="Goker M."/>
            <person name="Cleland D."/>
            <person name="Saunders E."/>
            <person name="Lapidus A."/>
            <person name="Nolan M."/>
            <person name="Lucas S."/>
            <person name="Hammon N."/>
            <person name="Deshpande S."/>
            <person name="Cheng J.F."/>
            <person name="Tapia R."/>
            <person name="Han C."/>
            <person name="Goodwin L."/>
            <person name="Pitluck S."/>
            <person name="Liolios K."/>
            <person name="Pagani I."/>
            <person name="Ivanova N."/>
            <person name="Mavromatis K."/>
            <person name="Pati A."/>
            <person name="Chen A."/>
            <person name="Palaniappan K."/>
            <person name="Land M."/>
            <person name="Hauser L."/>
            <person name="Chang Y.J."/>
            <person name="Jeffries C.D."/>
            <person name="Detter J.C."/>
            <person name="Beck B."/>
            <person name="Woyke T."/>
            <person name="Bristow J."/>
            <person name="Eisen J.A."/>
            <person name="Markowitz V."/>
            <person name="Hugenholtz P."/>
            <person name="Kyrpides N.C."/>
            <person name="Klenk H.P."/>
        </authorList>
    </citation>
    <scope>NUCLEOTIDE SEQUENCE [LARGE SCALE GENOMIC DNA]</scope>
    <source>
        <strain evidence="7">ATCC 43644 / DSM 9630 / IS1B</strain>
    </source>
</reference>
<dbReference type="EMBL" id="CP002353">
    <property type="protein sequence ID" value="ADV63939.1"/>
    <property type="molecule type" value="Genomic_DNA"/>
</dbReference>
<reference key="1">
    <citation type="submission" date="2010-11" db="EMBL/GenBank/DDBJ databases">
        <title>The complete sequence of chromosome of Isophaera pallida ATCC 43644.</title>
        <authorList>
            <consortium name="US DOE Joint Genome Institute (JGI-PGF)"/>
            <person name="Lucas S."/>
            <person name="Copeland A."/>
            <person name="Lapidus A."/>
            <person name="Bruce D."/>
            <person name="Goodwin L."/>
            <person name="Pitluck S."/>
            <person name="Kyrpides N."/>
            <person name="Mavromatis K."/>
            <person name="Pagani I."/>
            <person name="Ivanova N."/>
            <person name="Saunders E."/>
            <person name="Brettin T."/>
            <person name="Detter J.C."/>
            <person name="Han C."/>
            <person name="Tapia R."/>
            <person name="Land M."/>
            <person name="Hauser L."/>
            <person name="Markowitz V."/>
            <person name="Cheng J.-F."/>
            <person name="Hugenholtz P."/>
            <person name="Woyke T."/>
            <person name="Wu D."/>
            <person name="Eisen J.A."/>
        </authorList>
    </citation>
    <scope>NUCLEOTIDE SEQUENCE</scope>
    <source>
        <strain>ATCC 43644</strain>
    </source>
</reference>
<dbReference type="SUPFAM" id="SSF88946">
    <property type="entry name" value="Sigma2 domain of RNA polymerase sigma factors"/>
    <property type="match status" value="1"/>
</dbReference>
<dbReference type="STRING" id="575540.Isop_3380"/>